<gene>
    <name evidence="2" type="ORF">DET50_105197</name>
</gene>
<dbReference type="PANTHER" id="PTHR33408:SF2">
    <property type="entry name" value="TRANSPOSASE DDE DOMAIN-CONTAINING PROTEIN"/>
    <property type="match status" value="1"/>
</dbReference>
<dbReference type="InterPro" id="IPR025668">
    <property type="entry name" value="Tnp_DDE_dom"/>
</dbReference>
<dbReference type="Proteomes" id="UP000252995">
    <property type="component" value="Unassembled WGS sequence"/>
</dbReference>
<dbReference type="Pfam" id="PF13751">
    <property type="entry name" value="DDE_Tnp_1_6"/>
    <property type="match status" value="1"/>
</dbReference>
<dbReference type="RefSeq" id="WP_147252197.1">
    <property type="nucleotide sequence ID" value="NZ_QNRO01000005.1"/>
</dbReference>
<evidence type="ECO:0000313" key="2">
    <source>
        <dbReference type="EMBL" id="RBP31969.1"/>
    </source>
</evidence>
<dbReference type="AlphaFoldDB" id="A0A366GYK8"/>
<dbReference type="OrthoDB" id="9182628at2"/>
<organism evidence="2 3">
    <name type="scientific">Marinobacter pelagius</name>
    <dbReference type="NCBI Taxonomy" id="379482"/>
    <lineage>
        <taxon>Bacteria</taxon>
        <taxon>Pseudomonadati</taxon>
        <taxon>Pseudomonadota</taxon>
        <taxon>Gammaproteobacteria</taxon>
        <taxon>Pseudomonadales</taxon>
        <taxon>Marinobacteraceae</taxon>
        <taxon>Marinobacter</taxon>
    </lineage>
</organism>
<evidence type="ECO:0000313" key="3">
    <source>
        <dbReference type="Proteomes" id="UP000252995"/>
    </source>
</evidence>
<dbReference type="PANTHER" id="PTHR33408">
    <property type="entry name" value="TRANSPOSASE"/>
    <property type="match status" value="1"/>
</dbReference>
<feature type="non-terminal residue" evidence="2">
    <location>
        <position position="1"/>
    </location>
</feature>
<comment type="caution">
    <text evidence="2">The sequence shown here is derived from an EMBL/GenBank/DDBJ whole genome shotgun (WGS) entry which is preliminary data.</text>
</comment>
<protein>
    <submittedName>
        <fullName evidence="2">DDE family transposase</fullName>
    </submittedName>
</protein>
<name>A0A366GYK8_9GAMM</name>
<proteinExistence type="predicted"/>
<evidence type="ECO:0000259" key="1">
    <source>
        <dbReference type="Pfam" id="PF13751"/>
    </source>
</evidence>
<reference evidence="2 3" key="1">
    <citation type="submission" date="2018-06" db="EMBL/GenBank/DDBJ databases">
        <title>Freshwater and sediment microbial communities from various areas in North America, analyzing microbe dynamics in response to fracking.</title>
        <authorList>
            <person name="Lamendella R."/>
        </authorList>
    </citation>
    <scope>NUCLEOTIDE SEQUENCE [LARGE SCALE GENOMIC DNA]</scope>
    <source>
        <strain evidence="2 3">114J</strain>
    </source>
</reference>
<feature type="domain" description="Transposase DDE" evidence="1">
    <location>
        <begin position="96"/>
        <end position="213"/>
    </location>
</feature>
<accession>A0A366GYK8</accession>
<sequence>RTVDGRNAIITDSYATPANLHDSRPYLDRLDRQCERFGFDVWGVGLDAGYYTAGICKGLEDRGIYGVMGYRRPNKPKGYLPKRAFTYDPETNSYRCPQGQKLIYATTNRQGYREYKSNPTHCQDCPLLSQCTRSANHVKVLTRHVWQDSKDRTDSYRLTPWGKALYKRRQETVERSFADAKQLHGHRYARLRGLSKVREQCLLAAAAQNMKKIAQILARLLRLKSLGMPGLQRRIRKWARKLALLKYWQSGQEYWANSIAN</sequence>
<dbReference type="EMBL" id="QNRO01000005">
    <property type="protein sequence ID" value="RBP31969.1"/>
    <property type="molecule type" value="Genomic_DNA"/>
</dbReference>